<protein>
    <submittedName>
        <fullName evidence="1 3">Uncharacterized protein</fullName>
    </submittedName>
</protein>
<evidence type="ECO:0000313" key="1">
    <source>
        <dbReference type="EMBL" id="VDO13946.1"/>
    </source>
</evidence>
<dbReference type="Proteomes" id="UP000280834">
    <property type="component" value="Unassembled WGS sequence"/>
</dbReference>
<reference evidence="3" key="1">
    <citation type="submission" date="2017-02" db="UniProtKB">
        <authorList>
            <consortium name="WormBaseParasite"/>
        </authorList>
    </citation>
    <scope>IDENTIFICATION</scope>
</reference>
<dbReference type="WBParaSite" id="BTMF_0000376101-mRNA-1">
    <property type="protein sequence ID" value="BTMF_0000376101-mRNA-1"/>
    <property type="gene ID" value="BTMF_0000376101"/>
</dbReference>
<dbReference type="EMBL" id="UZAG01002689">
    <property type="protein sequence ID" value="VDO13946.1"/>
    <property type="molecule type" value="Genomic_DNA"/>
</dbReference>
<name>A0A0R3QBN3_9BILA</name>
<organism evidence="3">
    <name type="scientific">Brugia timori</name>
    <dbReference type="NCBI Taxonomy" id="42155"/>
    <lineage>
        <taxon>Eukaryota</taxon>
        <taxon>Metazoa</taxon>
        <taxon>Ecdysozoa</taxon>
        <taxon>Nematoda</taxon>
        <taxon>Chromadorea</taxon>
        <taxon>Rhabditida</taxon>
        <taxon>Spirurina</taxon>
        <taxon>Spiruromorpha</taxon>
        <taxon>Filarioidea</taxon>
        <taxon>Onchocercidae</taxon>
        <taxon>Brugia</taxon>
    </lineage>
</organism>
<proteinExistence type="predicted"/>
<evidence type="ECO:0000313" key="3">
    <source>
        <dbReference type="WBParaSite" id="BTMF_0000376101-mRNA-1"/>
    </source>
</evidence>
<accession>A0A0R3QBN3</accession>
<gene>
    <name evidence="1" type="ORF">BTMF_LOCUS3065</name>
</gene>
<sequence>MNIEVSHCQYNSSVPFLSIVTFILRSPLTVWHES</sequence>
<dbReference type="AlphaFoldDB" id="A0A0R3QBN3"/>
<reference evidence="1 2" key="2">
    <citation type="submission" date="2018-11" db="EMBL/GenBank/DDBJ databases">
        <authorList>
            <consortium name="Pathogen Informatics"/>
        </authorList>
    </citation>
    <scope>NUCLEOTIDE SEQUENCE [LARGE SCALE GENOMIC DNA]</scope>
</reference>
<evidence type="ECO:0000313" key="2">
    <source>
        <dbReference type="Proteomes" id="UP000280834"/>
    </source>
</evidence>
<keyword evidence="2" id="KW-1185">Reference proteome</keyword>